<keyword evidence="2" id="KW-0472">Membrane</keyword>
<evidence type="ECO:0000256" key="2">
    <source>
        <dbReference type="SAM" id="Phobius"/>
    </source>
</evidence>
<organism evidence="3 4">
    <name type="scientific">Aquibacillus rhizosphaerae</name>
    <dbReference type="NCBI Taxonomy" id="3051431"/>
    <lineage>
        <taxon>Bacteria</taxon>
        <taxon>Bacillati</taxon>
        <taxon>Bacillota</taxon>
        <taxon>Bacilli</taxon>
        <taxon>Bacillales</taxon>
        <taxon>Bacillaceae</taxon>
        <taxon>Aquibacillus</taxon>
    </lineage>
</organism>
<dbReference type="EMBL" id="JASTZU010000041">
    <property type="protein sequence ID" value="MDL4841528.1"/>
    <property type="molecule type" value="Genomic_DNA"/>
</dbReference>
<dbReference type="PANTHER" id="PTHR40040">
    <property type="entry name" value="SMALL HYDROPHOBIC PROTEIN-RELATED"/>
    <property type="match status" value="1"/>
</dbReference>
<protein>
    <submittedName>
        <fullName evidence="3">DUF4190 domain-containing protein</fullName>
    </submittedName>
</protein>
<keyword evidence="2" id="KW-1133">Transmembrane helix</keyword>
<evidence type="ECO:0000256" key="1">
    <source>
        <dbReference type="SAM" id="MobiDB-lite"/>
    </source>
</evidence>
<feature type="transmembrane region" description="Helical" evidence="2">
    <location>
        <begin position="91"/>
        <end position="118"/>
    </location>
</feature>
<gene>
    <name evidence="3" type="ORF">QQS35_13855</name>
</gene>
<dbReference type="Proteomes" id="UP001235343">
    <property type="component" value="Unassembled WGS sequence"/>
</dbReference>
<proteinExistence type="predicted"/>
<keyword evidence="2" id="KW-0812">Transmembrane</keyword>
<name>A0ABT7L6Q8_9BACI</name>
<feature type="compositionally biased region" description="Basic and acidic residues" evidence="1">
    <location>
        <begin position="1"/>
        <end position="10"/>
    </location>
</feature>
<accession>A0ABT7L6Q8</accession>
<sequence>MDESNRNRENEEVEQAPKFGEEEPDVISARQQGAQDRPPVVEDEELYSLDEAYKRDEEIAQELTANEFNRPIKSAEKETEMKSEVKTGFGWLALVLAALSFFVMPIVLGAAGIIFGFIAKGRGADTLGNTAIIAGAISIVITLFIAPFV</sequence>
<keyword evidence="4" id="KW-1185">Reference proteome</keyword>
<evidence type="ECO:0000313" key="4">
    <source>
        <dbReference type="Proteomes" id="UP001235343"/>
    </source>
</evidence>
<evidence type="ECO:0000313" key="3">
    <source>
        <dbReference type="EMBL" id="MDL4841528.1"/>
    </source>
</evidence>
<dbReference type="RefSeq" id="WP_285932813.1">
    <property type="nucleotide sequence ID" value="NZ_JASTZU010000041.1"/>
</dbReference>
<feature type="transmembrane region" description="Helical" evidence="2">
    <location>
        <begin position="130"/>
        <end position="148"/>
    </location>
</feature>
<comment type="caution">
    <text evidence="3">The sequence shown here is derived from an EMBL/GenBank/DDBJ whole genome shotgun (WGS) entry which is preliminary data.</text>
</comment>
<feature type="region of interest" description="Disordered" evidence="1">
    <location>
        <begin position="1"/>
        <end position="41"/>
    </location>
</feature>
<dbReference type="InterPro" id="IPR055338">
    <property type="entry name" value="YqfX-like"/>
</dbReference>
<reference evidence="3 4" key="1">
    <citation type="submission" date="2023-06" db="EMBL/GenBank/DDBJ databases">
        <title>Aquibacillus rhizosphaerae LR5S19.</title>
        <authorList>
            <person name="Sun J.-Q."/>
        </authorList>
    </citation>
    <scope>NUCLEOTIDE SEQUENCE [LARGE SCALE GENOMIC DNA]</scope>
    <source>
        <strain evidence="3 4">LR5S19</strain>
    </source>
</reference>
<dbReference type="PANTHER" id="PTHR40040:SF1">
    <property type="entry name" value="MEMBRANE PROTEIN"/>
    <property type="match status" value="1"/>
</dbReference>